<dbReference type="InterPro" id="IPR050330">
    <property type="entry name" value="Bact_OuterMem_StrucFunc"/>
</dbReference>
<dbReference type="PROSITE" id="PS51123">
    <property type="entry name" value="OMPA_2"/>
    <property type="match status" value="1"/>
</dbReference>
<name>A0A1I4QC04_9BACE</name>
<evidence type="ECO:0000259" key="5">
    <source>
        <dbReference type="PROSITE" id="PS51123"/>
    </source>
</evidence>
<organism evidence="6 7">
    <name type="scientific">Bacteroides xylanisolvens</name>
    <dbReference type="NCBI Taxonomy" id="371601"/>
    <lineage>
        <taxon>Bacteria</taxon>
        <taxon>Pseudomonadati</taxon>
        <taxon>Bacteroidota</taxon>
        <taxon>Bacteroidia</taxon>
        <taxon>Bacteroidales</taxon>
        <taxon>Bacteroidaceae</taxon>
        <taxon>Bacteroides</taxon>
    </lineage>
</organism>
<dbReference type="AlphaFoldDB" id="A0A1I4QC04"/>
<dbReference type="Gene3D" id="3.30.1330.60">
    <property type="entry name" value="OmpA-like domain"/>
    <property type="match status" value="1"/>
</dbReference>
<dbReference type="InterPro" id="IPR036737">
    <property type="entry name" value="OmpA-like_sf"/>
</dbReference>
<evidence type="ECO:0000256" key="1">
    <source>
        <dbReference type="ARBA" id="ARBA00004442"/>
    </source>
</evidence>
<comment type="subcellular location">
    <subcellularLocation>
        <location evidence="1">Cell outer membrane</location>
    </subcellularLocation>
</comment>
<dbReference type="PRINTS" id="PR01021">
    <property type="entry name" value="OMPADOMAIN"/>
</dbReference>
<evidence type="ECO:0000256" key="4">
    <source>
        <dbReference type="PROSITE-ProRule" id="PRU00473"/>
    </source>
</evidence>
<dbReference type="InterPro" id="IPR006665">
    <property type="entry name" value="OmpA-like"/>
</dbReference>
<sequence length="396" mass="44231">MQNKIKTQSIMKKIFTTLFLSGIFMYHTNAQTAVEGNKFLDNWSIGVSAGGTTPLTHHSFFGNMRPITGIELNKQLTPVFGFGLEAVGSFNTSQSRTVFDRSNVSLLGLVNLNNLFGTYTGTPRPFEIEAIAGIGWLHYYMNQGMGSDQNSMSTKLGLNFNFNLGESKAWTLALKPALVYDMNAMGSEPVCFHSKQAVWEISIGLKYHFGCSNGKHHFTKVRPYDQQEVNVLNEKINQLHSQIGKNAEALEEAVQKVTELEVALAKCQSQEPKIMKDTIDNSRKTLESVITFRQGKTTIDNSQLPNIERIATYLKNHKEASVVIKGYASPEGSVEVNERLAQQRAEIVKKMLTDRYGIAGKRIVAEGQGIGNMFEEPDWNRVSICTINVEKESHKH</sequence>
<accession>A0A1I4QC04</accession>
<evidence type="ECO:0000256" key="3">
    <source>
        <dbReference type="ARBA" id="ARBA00023237"/>
    </source>
</evidence>
<keyword evidence="3" id="KW-0998">Cell outer membrane</keyword>
<dbReference type="PANTHER" id="PTHR30329:SF21">
    <property type="entry name" value="LIPOPROTEIN YIAD-RELATED"/>
    <property type="match status" value="1"/>
</dbReference>
<dbReference type="Pfam" id="PF00691">
    <property type="entry name" value="OmpA"/>
    <property type="match status" value="1"/>
</dbReference>
<reference evidence="6 7" key="1">
    <citation type="submission" date="2016-10" db="EMBL/GenBank/DDBJ databases">
        <authorList>
            <person name="de Groot N.N."/>
        </authorList>
    </citation>
    <scope>NUCLEOTIDE SEQUENCE [LARGE SCALE GENOMIC DNA]</scope>
    <source>
        <strain evidence="6 7">NLAE-zl-C202</strain>
    </source>
</reference>
<dbReference type="GO" id="GO:0009279">
    <property type="term" value="C:cell outer membrane"/>
    <property type="evidence" value="ECO:0007669"/>
    <property type="project" value="UniProtKB-SubCell"/>
</dbReference>
<evidence type="ECO:0000313" key="6">
    <source>
        <dbReference type="EMBL" id="SFM37326.1"/>
    </source>
</evidence>
<dbReference type="SUPFAM" id="SSF103088">
    <property type="entry name" value="OmpA-like"/>
    <property type="match status" value="1"/>
</dbReference>
<dbReference type="InterPro" id="IPR006664">
    <property type="entry name" value="OMP_bac"/>
</dbReference>
<evidence type="ECO:0000256" key="2">
    <source>
        <dbReference type="ARBA" id="ARBA00023136"/>
    </source>
</evidence>
<dbReference type="Proteomes" id="UP000183766">
    <property type="component" value="Unassembled WGS sequence"/>
</dbReference>
<keyword evidence="2 4" id="KW-0472">Membrane</keyword>
<proteinExistence type="predicted"/>
<dbReference type="PANTHER" id="PTHR30329">
    <property type="entry name" value="STATOR ELEMENT OF FLAGELLAR MOTOR COMPLEX"/>
    <property type="match status" value="1"/>
</dbReference>
<dbReference type="CDD" id="cd07185">
    <property type="entry name" value="OmpA_C-like"/>
    <property type="match status" value="1"/>
</dbReference>
<feature type="domain" description="OmpA-like" evidence="5">
    <location>
        <begin position="279"/>
        <end position="396"/>
    </location>
</feature>
<gene>
    <name evidence="6" type="ORF">SAMN05216250_10444</name>
</gene>
<evidence type="ECO:0000313" key="7">
    <source>
        <dbReference type="Proteomes" id="UP000183766"/>
    </source>
</evidence>
<dbReference type="EMBL" id="FOUM01000004">
    <property type="protein sequence ID" value="SFM37326.1"/>
    <property type="molecule type" value="Genomic_DNA"/>
</dbReference>
<protein>
    <submittedName>
        <fullName evidence="6">OmpA family protein</fullName>
    </submittedName>
</protein>